<evidence type="ECO:0000256" key="4">
    <source>
        <dbReference type="HAMAP-Rule" id="MF_00374"/>
    </source>
</evidence>
<accession>A0A0M0C085</accession>
<dbReference type="PROSITE" id="PS00579">
    <property type="entry name" value="RIBOSOMAL_L29"/>
    <property type="match status" value="1"/>
</dbReference>
<dbReference type="NCBIfam" id="TIGR00012">
    <property type="entry name" value="L29"/>
    <property type="match status" value="1"/>
</dbReference>
<name>A0A0M0C085_9ARCH</name>
<dbReference type="SUPFAM" id="SSF46561">
    <property type="entry name" value="Ribosomal protein L29 (L29p)"/>
    <property type="match status" value="1"/>
</dbReference>
<comment type="caution">
    <text evidence="5">The sequence shown here is derived from an EMBL/GenBank/DDBJ whole genome shotgun (WGS) entry which is preliminary data.</text>
</comment>
<dbReference type="GO" id="GO:1990904">
    <property type="term" value="C:ribonucleoprotein complex"/>
    <property type="evidence" value="ECO:0007669"/>
    <property type="project" value="UniProtKB-KW"/>
</dbReference>
<comment type="similarity">
    <text evidence="1 4">Belongs to the universal ribosomal protein uL29 family.</text>
</comment>
<reference evidence="5 6" key="1">
    <citation type="submission" date="2015-06" db="EMBL/GenBank/DDBJ databases">
        <title>New insights into the roles of widespread benthic archaea in carbon and nitrogen cycling.</title>
        <authorList>
            <person name="Lazar C.S."/>
            <person name="Baker B.J."/>
            <person name="Seitz K.W."/>
            <person name="Hyde A.S."/>
            <person name="Dick G.J."/>
            <person name="Hinrichs K.-U."/>
            <person name="Teske A.P."/>
        </authorList>
    </citation>
    <scope>NUCLEOTIDE SEQUENCE [LARGE SCALE GENOMIC DNA]</scope>
    <source>
        <strain evidence="5">SG8-32-1</strain>
    </source>
</reference>
<dbReference type="EMBL" id="LFWU01000015">
    <property type="protein sequence ID" value="KON34045.1"/>
    <property type="molecule type" value="Genomic_DNA"/>
</dbReference>
<dbReference type="AlphaFoldDB" id="A0A0M0C085"/>
<gene>
    <name evidence="4" type="primary">rpl29</name>
    <name evidence="5" type="ORF">AC477_00890</name>
</gene>
<sequence length="71" mass="8011">MAILRLKEIRDMSSDQRAEKVTEFRTELARLKTMVAAGGSIDNPAKIRSLRKTIARLLTVEAEKKRGIEAK</sequence>
<dbReference type="InterPro" id="IPR036049">
    <property type="entry name" value="Ribosomal_uL29_sf"/>
</dbReference>
<dbReference type="Pfam" id="PF00831">
    <property type="entry name" value="Ribosomal_L29"/>
    <property type="match status" value="1"/>
</dbReference>
<dbReference type="GO" id="GO:0005840">
    <property type="term" value="C:ribosome"/>
    <property type="evidence" value="ECO:0007669"/>
    <property type="project" value="UniProtKB-KW"/>
</dbReference>
<evidence type="ECO:0000256" key="2">
    <source>
        <dbReference type="ARBA" id="ARBA00022980"/>
    </source>
</evidence>
<organism evidence="5 6">
    <name type="scientific">miscellaneous Crenarchaeota group-1 archaeon SG8-32-1</name>
    <dbReference type="NCBI Taxonomy" id="1685124"/>
    <lineage>
        <taxon>Archaea</taxon>
        <taxon>Candidatus Bathyarchaeota</taxon>
        <taxon>MCG-1</taxon>
    </lineage>
</organism>
<evidence type="ECO:0000313" key="5">
    <source>
        <dbReference type="EMBL" id="KON34045.1"/>
    </source>
</evidence>
<proteinExistence type="inferred from homology"/>
<dbReference type="InterPro" id="IPR001854">
    <property type="entry name" value="Ribosomal_uL29"/>
</dbReference>
<dbReference type="Proteomes" id="UP000037237">
    <property type="component" value="Unassembled WGS sequence"/>
</dbReference>
<dbReference type="HAMAP" id="MF_00374">
    <property type="entry name" value="Ribosomal_uL29"/>
    <property type="match status" value="1"/>
</dbReference>
<dbReference type="InterPro" id="IPR018254">
    <property type="entry name" value="Ribosomal_uL29_CS"/>
</dbReference>
<evidence type="ECO:0000313" key="6">
    <source>
        <dbReference type="Proteomes" id="UP000037237"/>
    </source>
</evidence>
<evidence type="ECO:0000256" key="1">
    <source>
        <dbReference type="ARBA" id="ARBA00009254"/>
    </source>
</evidence>
<dbReference type="Gene3D" id="1.10.287.310">
    <property type="match status" value="1"/>
</dbReference>
<dbReference type="GO" id="GO:0003735">
    <property type="term" value="F:structural constituent of ribosome"/>
    <property type="evidence" value="ECO:0007669"/>
    <property type="project" value="InterPro"/>
</dbReference>
<dbReference type="GO" id="GO:0006412">
    <property type="term" value="P:translation"/>
    <property type="evidence" value="ECO:0007669"/>
    <property type="project" value="UniProtKB-UniRule"/>
</dbReference>
<evidence type="ECO:0000256" key="3">
    <source>
        <dbReference type="ARBA" id="ARBA00023274"/>
    </source>
</evidence>
<protein>
    <recommendedName>
        <fullName evidence="4">Large ribosomal subunit protein uL29</fullName>
    </recommendedName>
</protein>
<dbReference type="CDD" id="cd00427">
    <property type="entry name" value="Ribosomal_L29_HIP"/>
    <property type="match status" value="1"/>
</dbReference>
<keyword evidence="2 4" id="KW-0689">Ribosomal protein</keyword>
<keyword evidence="3 4" id="KW-0687">Ribonucleoprotein</keyword>